<dbReference type="SUPFAM" id="SSF51445">
    <property type="entry name" value="(Trans)glycosidases"/>
    <property type="match status" value="1"/>
</dbReference>
<dbReference type="Pfam" id="PF08532">
    <property type="entry name" value="Glyco_hydro_42M"/>
    <property type="match status" value="1"/>
</dbReference>
<dbReference type="InterPro" id="IPR029062">
    <property type="entry name" value="Class_I_gatase-like"/>
</dbReference>
<dbReference type="Gene3D" id="3.40.50.880">
    <property type="match status" value="1"/>
</dbReference>
<dbReference type="GO" id="GO:0005975">
    <property type="term" value="P:carbohydrate metabolic process"/>
    <property type="evidence" value="ECO:0007669"/>
    <property type="project" value="InterPro"/>
</dbReference>
<feature type="domain" description="Beta-galactosidase trimerisation" evidence="1">
    <location>
        <begin position="385"/>
        <end position="441"/>
    </location>
</feature>
<evidence type="ECO:0000313" key="3">
    <source>
        <dbReference type="Proteomes" id="UP000183371"/>
    </source>
</evidence>
<dbReference type="Proteomes" id="UP000183371">
    <property type="component" value="Unassembled WGS sequence"/>
</dbReference>
<dbReference type="EMBL" id="FPBD01000007">
    <property type="protein sequence ID" value="SFU05620.1"/>
    <property type="molecule type" value="Genomic_DNA"/>
</dbReference>
<dbReference type="Pfam" id="PF14871">
    <property type="entry name" value="GHL6"/>
    <property type="match status" value="1"/>
</dbReference>
<protein>
    <submittedName>
        <fullName evidence="2">Beta-galactosidase trimerisation domain-containing protein</fullName>
    </submittedName>
</protein>
<dbReference type="AlphaFoldDB" id="A0A1I7D1P1"/>
<reference evidence="3" key="1">
    <citation type="submission" date="2016-10" db="EMBL/GenBank/DDBJ databases">
        <authorList>
            <person name="Varghese N."/>
            <person name="Submissions S."/>
        </authorList>
    </citation>
    <scope>NUCLEOTIDE SEQUENCE [LARGE SCALE GENOMIC DNA]</scope>
    <source>
        <strain evidence="3">DSM 17465</strain>
    </source>
</reference>
<dbReference type="GO" id="GO:0004565">
    <property type="term" value="F:beta-galactosidase activity"/>
    <property type="evidence" value="ECO:0007669"/>
    <property type="project" value="InterPro"/>
</dbReference>
<dbReference type="RefSeq" id="WP_083417245.1">
    <property type="nucleotide sequence ID" value="NZ_FPBD01000007.1"/>
</dbReference>
<sequence length="675" mass="75094">MTRRTLNDPLLLRQVHLDFHTGPQVPDIGLHFDEDEFGDTLVKAGVQSITLFAKCHHGYSYHPTKVGKPHPNLKTNLLRRQIDACKARGIATPIYLSCAWDELACHEHPEWRVVDEHGKWITTGGIDHLQGPSWGILDFGTSYLDYLCAQIEEVARLFPKNDGIFLDICHQYVSLSSQSMDALKAKGLDWQNTEHLVRHAADMRDEFLRRTTAAARCVHADLPVFHNHGHVTRGDRRILGFDSHLEIESLPTGGWGYEHFPVSARYAETIGAKYLGMTGKFHTFWGEFGTYKPGDALEQESAMMLAFGAGSSVGDQLHPSGIIDQTTYERIGQAFKLIEDREAYHSGSEGLAEIGVLSAEAINDPYTIRTWPKHVPGDEGVVRLLLECQMQFDVLDRNCDLSPYKLLILPDEVQVDTDLKAKLDAYLADGGKLLLSGKSGLGEDGFLFDIGAEYCGTSPFDVDYALLSAPEFGDSPKTPVCLYEGSQRIRVTDGTSLGDVYEPYFARSIKHFCGHQHTPNRREKSGYAVGVSKGQITYLAHSVFSIYMQKGPVVLLEALRNLIGSLLEEPMVTTTHEPMPGLRVILRHQPENKRYLLHTLFSTPRLRGQNKSTNIEVIQEKVRLRDISLDLKLPRSITGAESVDAGEVTLSTVGGIQRLLIGELNGHAVVPLSYA</sequence>
<proteinExistence type="predicted"/>
<dbReference type="CDD" id="cd03143">
    <property type="entry name" value="A4_beta-galactosidase_middle_domain"/>
    <property type="match status" value="1"/>
</dbReference>
<gene>
    <name evidence="2" type="ORF">SAMN05444141_107168</name>
</gene>
<evidence type="ECO:0000259" key="1">
    <source>
        <dbReference type="Pfam" id="PF08532"/>
    </source>
</evidence>
<accession>A0A1I7D1P1</accession>
<dbReference type="SUPFAM" id="SSF52317">
    <property type="entry name" value="Class I glutamine amidotransferase-like"/>
    <property type="match status" value="1"/>
</dbReference>
<dbReference type="InterPro" id="IPR013738">
    <property type="entry name" value="Beta_galactosidase_Trimer"/>
</dbReference>
<organism evidence="2 3">
    <name type="scientific">Pseudovibrio denitrificans</name>
    <dbReference type="NCBI Taxonomy" id="258256"/>
    <lineage>
        <taxon>Bacteria</taxon>
        <taxon>Pseudomonadati</taxon>
        <taxon>Pseudomonadota</taxon>
        <taxon>Alphaproteobacteria</taxon>
        <taxon>Hyphomicrobiales</taxon>
        <taxon>Stappiaceae</taxon>
        <taxon>Pseudovibrio</taxon>
    </lineage>
</organism>
<name>A0A1I7D1P1_9HYPH</name>
<dbReference type="Gene3D" id="3.20.20.80">
    <property type="entry name" value="Glycosidases"/>
    <property type="match status" value="1"/>
</dbReference>
<evidence type="ECO:0000313" key="2">
    <source>
        <dbReference type="EMBL" id="SFU05620.1"/>
    </source>
</evidence>
<keyword evidence="3" id="KW-1185">Reference proteome</keyword>
<dbReference type="InterPro" id="IPR017853">
    <property type="entry name" value="GH"/>
</dbReference>
<dbReference type="InterPro" id="IPR028212">
    <property type="entry name" value="GHL6"/>
</dbReference>